<protein>
    <submittedName>
        <fullName evidence="2">Tabimmunregulin 11</fullName>
    </submittedName>
</protein>
<keyword evidence="1" id="KW-0732">Signal</keyword>
<evidence type="ECO:0000256" key="1">
    <source>
        <dbReference type="SAM" id="SignalP"/>
    </source>
</evidence>
<dbReference type="AlphaFoldDB" id="C1IC03"/>
<feature type="chain" id="PRO_5002908988" evidence="1">
    <location>
        <begin position="18"/>
        <end position="73"/>
    </location>
</feature>
<name>C1IC03_TABYA</name>
<feature type="signal peptide" evidence="1">
    <location>
        <begin position="1"/>
        <end position="17"/>
    </location>
</feature>
<organism evidence="2">
    <name type="scientific">Tabanus yao</name>
    <name type="common">Horsefly</name>
    <dbReference type="NCBI Taxonomy" id="485572"/>
    <lineage>
        <taxon>Eukaryota</taxon>
        <taxon>Metazoa</taxon>
        <taxon>Ecdysozoa</taxon>
        <taxon>Arthropoda</taxon>
        <taxon>Hexapoda</taxon>
        <taxon>Insecta</taxon>
        <taxon>Pterygota</taxon>
        <taxon>Neoptera</taxon>
        <taxon>Endopterygota</taxon>
        <taxon>Diptera</taxon>
        <taxon>Brachycera</taxon>
        <taxon>Tabanomorpha</taxon>
        <taxon>Tabanoidea</taxon>
        <taxon>Tabanidae</taxon>
        <taxon>Tabanus</taxon>
    </lineage>
</organism>
<accession>C1IC03</accession>
<proteinExistence type="evidence at transcript level"/>
<reference evidence="2" key="1">
    <citation type="submission" date="2007-09" db="EMBL/GenBank/DDBJ databases">
        <title>Cloning and characterization of immunoregulatory peptides tabimmunregulin in horsefly (Tabanus Yao).</title>
        <authorList>
            <person name="Xu X."/>
            <person name="Ma D."/>
            <person name="Wu J."/>
            <person name="Lai R."/>
        </authorList>
    </citation>
    <scope>NUCLEOTIDE SEQUENCE</scope>
    <source>
        <tissue evidence="2">Salivary gland</tissue>
    </source>
</reference>
<dbReference type="EMBL" id="EU147274">
    <property type="protein sequence ID" value="ABX80091.1"/>
    <property type="molecule type" value="mRNA"/>
</dbReference>
<evidence type="ECO:0000313" key="2">
    <source>
        <dbReference type="EMBL" id="ABX80091.1"/>
    </source>
</evidence>
<sequence>MLLKSYVFFYLTLPIGGLFPSWEGDPQLGDFFPGFLEKGGFRGFRDFEPLGVLGEVFNREEGGEGGKGYFSPF</sequence>